<dbReference type="Proteomes" id="UP000183471">
    <property type="component" value="Unassembled WGS sequence"/>
</dbReference>
<dbReference type="RefSeq" id="WP_074631404.1">
    <property type="nucleotide sequence ID" value="NZ_FNKY01000001.1"/>
</dbReference>
<comment type="caution">
    <text evidence="2">The sequence shown here is derived from an EMBL/GenBank/DDBJ whole genome shotgun (WGS) entry which is preliminary data.</text>
</comment>
<proteinExistence type="predicted"/>
<feature type="region of interest" description="Disordered" evidence="1">
    <location>
        <begin position="61"/>
        <end position="90"/>
    </location>
</feature>
<protein>
    <recommendedName>
        <fullName evidence="4">Transporter</fullName>
    </recommendedName>
</protein>
<evidence type="ECO:0000313" key="2">
    <source>
        <dbReference type="EMBL" id="SDQ52097.1"/>
    </source>
</evidence>
<gene>
    <name evidence="2" type="ORF">SAMN05216402_1168</name>
</gene>
<organism evidence="2 3">
    <name type="scientific">Nitrosospira multiformis</name>
    <dbReference type="NCBI Taxonomy" id="1231"/>
    <lineage>
        <taxon>Bacteria</taxon>
        <taxon>Pseudomonadati</taxon>
        <taxon>Pseudomonadota</taxon>
        <taxon>Betaproteobacteria</taxon>
        <taxon>Nitrosomonadales</taxon>
        <taxon>Nitrosomonadaceae</taxon>
        <taxon>Nitrosospira</taxon>
    </lineage>
</organism>
<evidence type="ECO:0008006" key="4">
    <source>
        <dbReference type="Google" id="ProtNLM"/>
    </source>
</evidence>
<evidence type="ECO:0000256" key="1">
    <source>
        <dbReference type="SAM" id="MobiDB-lite"/>
    </source>
</evidence>
<sequence>MAKLANIAVPPVLKEPFAIRYHSQMLHQVKDLSCSLATACGGLIAIIPLLTVYSPLALGQQSVPKPPVRSEPASAPQTEINDPAEEHDGPARERRLFPRLGPQHLTPEQREEAEHLRQQAAKFGTDPTAIVGRVQFTSQYIDAPEGGRVLFGAGRVDLPFQRNYVLSISAPYVSTSIPGRSGTMTTQGFGDLSILTAWRAYNTPEYAVLLGVITTLPTAEDARLGLGRYTVGPTIATARFLPRWKSLLIGSITQQISVAGDSVRNPVNLSRAVVQVNTIWADKWWTIAQAAWQIDWERSTAGSMVLELEVGRNVVGKLGVFVRPGIGIFGQNLRGAYDWNIEGGIRYMFPSF</sequence>
<dbReference type="EMBL" id="FNKY01000001">
    <property type="protein sequence ID" value="SDQ52097.1"/>
    <property type="molecule type" value="Genomic_DNA"/>
</dbReference>
<name>A0ABY0TC50_9PROT</name>
<evidence type="ECO:0000313" key="3">
    <source>
        <dbReference type="Proteomes" id="UP000183471"/>
    </source>
</evidence>
<reference evidence="2 3" key="1">
    <citation type="submission" date="2016-10" db="EMBL/GenBank/DDBJ databases">
        <authorList>
            <person name="Varghese N."/>
            <person name="Submissions S."/>
        </authorList>
    </citation>
    <scope>NUCLEOTIDE SEQUENCE [LARGE SCALE GENOMIC DNA]</scope>
    <source>
        <strain evidence="2 3">Nl1</strain>
    </source>
</reference>
<accession>A0ABY0TC50</accession>
<keyword evidence="3" id="KW-1185">Reference proteome</keyword>